<dbReference type="AlphaFoldDB" id="A0A1G9YRK0"/>
<keyword evidence="3" id="KW-1185">Reference proteome</keyword>
<evidence type="ECO:0000313" key="3">
    <source>
        <dbReference type="Proteomes" id="UP000199370"/>
    </source>
</evidence>
<evidence type="ECO:0000256" key="1">
    <source>
        <dbReference type="SAM" id="MobiDB-lite"/>
    </source>
</evidence>
<feature type="compositionally biased region" description="Low complexity" evidence="1">
    <location>
        <begin position="27"/>
        <end position="54"/>
    </location>
</feature>
<protein>
    <submittedName>
        <fullName evidence="2">Uncharacterized protein</fullName>
    </submittedName>
</protein>
<dbReference type="STRING" id="996166.SAMN05192554_11579"/>
<proteinExistence type="predicted"/>
<dbReference type="EMBL" id="FNIA01000015">
    <property type="protein sequence ID" value="SDN11091.1"/>
    <property type="molecule type" value="Genomic_DNA"/>
</dbReference>
<reference evidence="2 3" key="1">
    <citation type="submission" date="2016-10" db="EMBL/GenBank/DDBJ databases">
        <authorList>
            <person name="de Groot N.N."/>
        </authorList>
    </citation>
    <scope>NUCLEOTIDE SEQUENCE [LARGE SCALE GENOMIC DNA]</scope>
    <source>
        <strain evidence="3">EB21,IBRC-M 10013,KCTC 4048</strain>
    </source>
</reference>
<gene>
    <name evidence="2" type="ORF">SAMN05192554_11579</name>
</gene>
<dbReference type="PROSITE" id="PS51257">
    <property type="entry name" value="PROKAR_LIPOPROTEIN"/>
    <property type="match status" value="1"/>
</dbReference>
<feature type="region of interest" description="Disordered" evidence="1">
    <location>
        <begin position="22"/>
        <end position="59"/>
    </location>
</feature>
<accession>A0A1G9YRK0</accession>
<sequence>MRPRALSLLLVVVVLLAGCSAVTPDGTPESTTEPAETPVEPTTATETPTSAWTPGGTGARVPDSNLVRLSVAARNLCGGYLL</sequence>
<name>A0A1G9YRK0_9EURY</name>
<organism evidence="2 3">
    <name type="scientific">Haloarchaeobius iranensis</name>
    <dbReference type="NCBI Taxonomy" id="996166"/>
    <lineage>
        <taxon>Archaea</taxon>
        <taxon>Methanobacteriati</taxon>
        <taxon>Methanobacteriota</taxon>
        <taxon>Stenosarchaea group</taxon>
        <taxon>Halobacteria</taxon>
        <taxon>Halobacteriales</taxon>
        <taxon>Halorubellaceae</taxon>
        <taxon>Haloarchaeobius</taxon>
    </lineage>
</organism>
<dbReference type="RefSeq" id="WP_089734677.1">
    <property type="nucleotide sequence ID" value="NZ_FNIA01000015.1"/>
</dbReference>
<evidence type="ECO:0000313" key="2">
    <source>
        <dbReference type="EMBL" id="SDN11091.1"/>
    </source>
</evidence>
<dbReference type="Proteomes" id="UP000199370">
    <property type="component" value="Unassembled WGS sequence"/>
</dbReference>